<evidence type="ECO:0008006" key="3">
    <source>
        <dbReference type="Google" id="ProtNLM"/>
    </source>
</evidence>
<name>A0A4R8DUQ9_9BACT</name>
<organism evidence="1 2">
    <name type="scientific">Dinghuibacter silviterrae</name>
    <dbReference type="NCBI Taxonomy" id="1539049"/>
    <lineage>
        <taxon>Bacteria</taxon>
        <taxon>Pseudomonadati</taxon>
        <taxon>Bacteroidota</taxon>
        <taxon>Chitinophagia</taxon>
        <taxon>Chitinophagales</taxon>
        <taxon>Chitinophagaceae</taxon>
        <taxon>Dinghuibacter</taxon>
    </lineage>
</organism>
<evidence type="ECO:0000313" key="2">
    <source>
        <dbReference type="Proteomes" id="UP000294498"/>
    </source>
</evidence>
<comment type="caution">
    <text evidence="1">The sequence shown here is derived from an EMBL/GenBank/DDBJ whole genome shotgun (WGS) entry which is preliminary data.</text>
</comment>
<dbReference type="Proteomes" id="UP000294498">
    <property type="component" value="Unassembled WGS sequence"/>
</dbReference>
<dbReference type="AlphaFoldDB" id="A0A4R8DUQ9"/>
<accession>A0A4R8DUQ9</accession>
<sequence>MWRAAAFAFVAALACTNGCRPSAGNSEPKHLEYGDSIPLSQLLKPYDSANAWMCYYNGFRARHPEVRDSIFDFCTIRTRDVLLSMGLDSATVALVGDKIKFGKDTVARFMRISVGYDTVTSKLRVFFQPVKHVKFDSSGNITDPGTAYYFDSTGKIFHRAIPFNCGAGKRRNNDTTAFVADLNTPCPPACNQSHEQ</sequence>
<dbReference type="PROSITE" id="PS51257">
    <property type="entry name" value="PROKAR_LIPOPROTEIN"/>
    <property type="match status" value="1"/>
</dbReference>
<protein>
    <recommendedName>
        <fullName evidence="3">Lipoprotein</fullName>
    </recommendedName>
</protein>
<keyword evidence="2" id="KW-1185">Reference proteome</keyword>
<proteinExistence type="predicted"/>
<evidence type="ECO:0000313" key="1">
    <source>
        <dbReference type="EMBL" id="TDX00901.1"/>
    </source>
</evidence>
<dbReference type="EMBL" id="SODV01000001">
    <property type="protein sequence ID" value="TDX00901.1"/>
    <property type="molecule type" value="Genomic_DNA"/>
</dbReference>
<reference evidence="1 2" key="1">
    <citation type="submission" date="2019-03" db="EMBL/GenBank/DDBJ databases">
        <title>Genomic Encyclopedia of Type Strains, Phase IV (KMG-IV): sequencing the most valuable type-strain genomes for metagenomic binning, comparative biology and taxonomic classification.</title>
        <authorList>
            <person name="Goeker M."/>
        </authorList>
    </citation>
    <scope>NUCLEOTIDE SEQUENCE [LARGE SCALE GENOMIC DNA]</scope>
    <source>
        <strain evidence="1 2">DSM 100059</strain>
    </source>
</reference>
<gene>
    <name evidence="1" type="ORF">EDB95_1930</name>
</gene>